<reference evidence="4" key="1">
    <citation type="submission" date="2025-08" db="UniProtKB">
        <authorList>
            <consortium name="RefSeq"/>
        </authorList>
    </citation>
    <scope>IDENTIFICATION</scope>
</reference>
<dbReference type="Pfam" id="PF13843">
    <property type="entry name" value="DDE_Tnp_1_7"/>
    <property type="match status" value="1"/>
</dbReference>
<feature type="region of interest" description="Disordered" evidence="1">
    <location>
        <begin position="1"/>
        <end position="60"/>
    </location>
</feature>
<dbReference type="AlphaFoldDB" id="A0A9Y3RHM7"/>
<keyword evidence="3" id="KW-1185">Reference proteome</keyword>
<dbReference type="RefSeq" id="XP_005734916.1">
    <property type="nucleotide sequence ID" value="XM_005734859.1"/>
</dbReference>
<dbReference type="InterPro" id="IPR029526">
    <property type="entry name" value="PGBD"/>
</dbReference>
<evidence type="ECO:0000259" key="2">
    <source>
        <dbReference type="Pfam" id="PF13843"/>
    </source>
</evidence>
<evidence type="ECO:0000313" key="3">
    <source>
        <dbReference type="Proteomes" id="UP000695023"/>
    </source>
</evidence>
<dbReference type="PANTHER" id="PTHR46599:SF6">
    <property type="entry name" value="DUAL SPECIFICITY PHOSPHATASE 26"/>
    <property type="match status" value="1"/>
</dbReference>
<sequence length="578" mass="65225">MARRSYSLLQAPNYVRRSESEDDEESAASVSSENDSITTSDEDYHPVPDSSSSASENDTKTAVEVERLMEETVGEAVDAGAPGAEWMSRSGNIEWFPTAEETMRYNPVPTGITPGPTLYAVTRISTLRSAFDLFVTEEIIQLLCTYTNLHGRRKCENWRDVDDVEMKAYIGILILAGVYRSRHEASRGLWADKTGRAIFRATMPHYRYAQISANIRFDDKLARPRCFRNDKLAAFRVLWEKWVARLPLLFNPGVDVCVDEQMVGFKGRCGFRQYMPKKPAKYGIKIWVICDVATSYAWKMEIYTGKSGSSREVNQGMRVVLQLTEGLKGHTVTCDNFFTSFSLAEELLRRKVALVGTIRGNKPELPPQLVQLRQRKILSSLFAFTKTTMAVSYMPKQGKNVLLLSTKHREPAVSDGEKKKPAAILDYNKCKGGVDNLDKVVGTYSCRRKTSRWPLALFYNLLDISAYNGFVLWKAVNPEWESTKTHKRRVFLEELGYMLVTPEIARRPCAPRSQAAAAIVAEIQQSESESESDPKPINKTRKRCELCINRRRTATTCSSCEKSVCKDHSAVVCVSCLP</sequence>
<proteinExistence type="predicted"/>
<dbReference type="GeneID" id="102214713"/>
<dbReference type="Proteomes" id="UP000695023">
    <property type="component" value="Unplaced"/>
</dbReference>
<organism evidence="3 4">
    <name type="scientific">Pundamilia nyererei</name>
    <dbReference type="NCBI Taxonomy" id="303518"/>
    <lineage>
        <taxon>Eukaryota</taxon>
        <taxon>Metazoa</taxon>
        <taxon>Chordata</taxon>
        <taxon>Craniata</taxon>
        <taxon>Vertebrata</taxon>
        <taxon>Euteleostomi</taxon>
        <taxon>Actinopterygii</taxon>
        <taxon>Neopterygii</taxon>
        <taxon>Teleostei</taxon>
        <taxon>Neoteleostei</taxon>
        <taxon>Acanthomorphata</taxon>
        <taxon>Ovalentaria</taxon>
        <taxon>Cichlomorphae</taxon>
        <taxon>Cichliformes</taxon>
        <taxon>Cichlidae</taxon>
        <taxon>African cichlids</taxon>
        <taxon>Pseudocrenilabrinae</taxon>
        <taxon>Haplochromini</taxon>
        <taxon>Pundamilia</taxon>
    </lineage>
</organism>
<dbReference type="PANTHER" id="PTHR46599">
    <property type="entry name" value="PIGGYBAC TRANSPOSABLE ELEMENT-DERIVED PROTEIN 4"/>
    <property type="match status" value="1"/>
</dbReference>
<accession>A0A9Y3RHM7</accession>
<evidence type="ECO:0000256" key="1">
    <source>
        <dbReference type="SAM" id="MobiDB-lite"/>
    </source>
</evidence>
<name>A0A9Y3RHM7_9CICH</name>
<evidence type="ECO:0000313" key="4">
    <source>
        <dbReference type="RefSeq" id="XP_005734916.1"/>
    </source>
</evidence>
<gene>
    <name evidence="4" type="primary">LOC102214713</name>
</gene>
<feature type="domain" description="PiggyBac transposable element-derived protein" evidence="2">
    <location>
        <begin position="130"/>
        <end position="470"/>
    </location>
</feature>
<protein>
    <submittedName>
        <fullName evidence="4">PiggyBac transposable element-derived protein 4-like</fullName>
    </submittedName>
</protein>